<sequence length="260" mass="29220">MILTVLNSTGGQHPKCKHVYDMQASKVVFESRFIFILQLYFFEFLRPQRLIACAISVNFQRVIETGPSDRRPGQTAGSKPNFPHNVFHLSCPEYDSFDVLCTAEEFSYFSQSTIEKFHIHPSTNIPIAKILKVGSEYRDAVEEDAVVLQSEMEKQRAKEKQTKEEWERQGEGVKMNYSETETERGAAVKPRISGPAAERPNKSSTTGTFAVATVEKVKICGEAVEKIFGARFSQPSGEFVKRSSSKELALKKIFGIHGTV</sequence>
<evidence type="ECO:0000256" key="2">
    <source>
        <dbReference type="SAM" id="MobiDB-lite"/>
    </source>
</evidence>
<organism evidence="3 4">
    <name type="scientific">Habropoda laboriosa</name>
    <dbReference type="NCBI Taxonomy" id="597456"/>
    <lineage>
        <taxon>Eukaryota</taxon>
        <taxon>Metazoa</taxon>
        <taxon>Ecdysozoa</taxon>
        <taxon>Arthropoda</taxon>
        <taxon>Hexapoda</taxon>
        <taxon>Insecta</taxon>
        <taxon>Pterygota</taxon>
        <taxon>Neoptera</taxon>
        <taxon>Endopterygota</taxon>
        <taxon>Hymenoptera</taxon>
        <taxon>Apocrita</taxon>
        <taxon>Aculeata</taxon>
        <taxon>Apoidea</taxon>
        <taxon>Anthophila</taxon>
        <taxon>Apidae</taxon>
        <taxon>Habropoda</taxon>
    </lineage>
</organism>
<name>A0A0L7RJ83_9HYME</name>
<protein>
    <submittedName>
        <fullName evidence="3">Uncharacterized protein</fullName>
    </submittedName>
</protein>
<feature type="coiled-coil region" evidence="1">
    <location>
        <begin position="138"/>
        <end position="169"/>
    </location>
</feature>
<evidence type="ECO:0000256" key="1">
    <source>
        <dbReference type="SAM" id="Coils"/>
    </source>
</evidence>
<gene>
    <name evidence="3" type="ORF">WH47_02186</name>
</gene>
<dbReference type="Proteomes" id="UP000053825">
    <property type="component" value="Unassembled WGS sequence"/>
</dbReference>
<proteinExistence type="predicted"/>
<accession>A0A0L7RJ83</accession>
<reference evidence="3 4" key="1">
    <citation type="submission" date="2015-07" db="EMBL/GenBank/DDBJ databases">
        <title>The genome of Habropoda laboriosa.</title>
        <authorList>
            <person name="Pan H."/>
            <person name="Kapheim K."/>
        </authorList>
    </citation>
    <scope>NUCLEOTIDE SEQUENCE [LARGE SCALE GENOMIC DNA]</scope>
    <source>
        <strain evidence="3">0110345459</strain>
    </source>
</reference>
<evidence type="ECO:0000313" key="4">
    <source>
        <dbReference type="Proteomes" id="UP000053825"/>
    </source>
</evidence>
<evidence type="ECO:0000313" key="3">
    <source>
        <dbReference type="EMBL" id="KOC70920.1"/>
    </source>
</evidence>
<keyword evidence="4" id="KW-1185">Reference proteome</keyword>
<dbReference type="EMBL" id="KQ414582">
    <property type="protein sequence ID" value="KOC70920.1"/>
    <property type="molecule type" value="Genomic_DNA"/>
</dbReference>
<feature type="region of interest" description="Disordered" evidence="2">
    <location>
        <begin position="177"/>
        <end position="205"/>
    </location>
</feature>
<keyword evidence="1" id="KW-0175">Coiled coil</keyword>
<dbReference type="AlphaFoldDB" id="A0A0L7RJ83"/>